<feature type="compositionally biased region" description="Polar residues" evidence="2">
    <location>
        <begin position="63"/>
        <end position="72"/>
    </location>
</feature>
<dbReference type="PROSITE" id="PS50105">
    <property type="entry name" value="SAM_DOMAIN"/>
    <property type="match status" value="1"/>
</dbReference>
<feature type="compositionally biased region" description="Low complexity" evidence="2">
    <location>
        <begin position="511"/>
        <end position="528"/>
    </location>
</feature>
<name>A0A7D9HXW4_PARCT</name>
<dbReference type="SMART" id="SM00454">
    <property type="entry name" value="SAM"/>
    <property type="match status" value="1"/>
</dbReference>
<dbReference type="PROSITE" id="PS50200">
    <property type="entry name" value="RA"/>
    <property type="match status" value="1"/>
</dbReference>
<dbReference type="SUPFAM" id="SSF47769">
    <property type="entry name" value="SAM/Pointed domain"/>
    <property type="match status" value="1"/>
</dbReference>
<feature type="region of interest" description="Disordered" evidence="2">
    <location>
        <begin position="242"/>
        <end position="364"/>
    </location>
</feature>
<dbReference type="OrthoDB" id="449487at2759"/>
<feature type="compositionally biased region" description="Low complexity" evidence="2">
    <location>
        <begin position="34"/>
        <end position="43"/>
    </location>
</feature>
<feature type="compositionally biased region" description="Basic and acidic residues" evidence="2">
    <location>
        <begin position="694"/>
        <end position="709"/>
    </location>
</feature>
<feature type="compositionally biased region" description="Basic residues" evidence="2">
    <location>
        <begin position="335"/>
        <end position="347"/>
    </location>
</feature>
<dbReference type="PANTHER" id="PTHR12573:SF4">
    <property type="entry name" value="AT09986P-RELATED"/>
    <property type="match status" value="1"/>
</dbReference>
<dbReference type="Proteomes" id="UP001152795">
    <property type="component" value="Unassembled WGS sequence"/>
</dbReference>
<dbReference type="CDD" id="cd17043">
    <property type="entry name" value="RA"/>
    <property type="match status" value="1"/>
</dbReference>
<dbReference type="InterPro" id="IPR000159">
    <property type="entry name" value="RA_dom"/>
</dbReference>
<dbReference type="AlphaFoldDB" id="A0A7D9HXW4"/>
<keyword evidence="1" id="KW-0175">Coiled coil</keyword>
<reference evidence="3" key="1">
    <citation type="submission" date="2020-04" db="EMBL/GenBank/DDBJ databases">
        <authorList>
            <person name="Alioto T."/>
            <person name="Alioto T."/>
            <person name="Gomez Garrido J."/>
        </authorList>
    </citation>
    <scope>NUCLEOTIDE SEQUENCE</scope>
    <source>
        <strain evidence="3">A484AB</strain>
    </source>
</reference>
<evidence type="ECO:0000313" key="4">
    <source>
        <dbReference type="Proteomes" id="UP001152795"/>
    </source>
</evidence>
<gene>
    <name evidence="3" type="ORF">PACLA_8A020331</name>
</gene>
<dbReference type="InterPro" id="IPR013761">
    <property type="entry name" value="SAM/pointed_sf"/>
</dbReference>
<dbReference type="InterPro" id="IPR001660">
    <property type="entry name" value="SAM"/>
</dbReference>
<dbReference type="Gene3D" id="3.10.20.90">
    <property type="entry name" value="Phosphatidylinositol 3-kinase Catalytic Subunit, Chain A, domain 1"/>
    <property type="match status" value="1"/>
</dbReference>
<feature type="region of interest" description="Disordered" evidence="2">
    <location>
        <begin position="490"/>
        <end position="534"/>
    </location>
</feature>
<evidence type="ECO:0000256" key="1">
    <source>
        <dbReference type="SAM" id="Coils"/>
    </source>
</evidence>
<evidence type="ECO:0000313" key="3">
    <source>
        <dbReference type="EMBL" id="CAB3993055.1"/>
    </source>
</evidence>
<protein>
    <submittedName>
        <fullName evidence="3">Uveal autoantigen with coiled-coil domains and ankyrin repeats -like</fullName>
    </submittedName>
</protein>
<dbReference type="Pfam" id="PF00536">
    <property type="entry name" value="SAM_1"/>
    <property type="match status" value="1"/>
</dbReference>
<feature type="compositionally biased region" description="Polar residues" evidence="2">
    <location>
        <begin position="566"/>
        <end position="587"/>
    </location>
</feature>
<proteinExistence type="predicted"/>
<feature type="region of interest" description="Disordered" evidence="2">
    <location>
        <begin position="737"/>
        <end position="782"/>
    </location>
</feature>
<evidence type="ECO:0000256" key="2">
    <source>
        <dbReference type="SAM" id="MobiDB-lite"/>
    </source>
</evidence>
<organism evidence="3 4">
    <name type="scientific">Paramuricea clavata</name>
    <name type="common">Red gorgonian</name>
    <name type="synonym">Violescent sea-whip</name>
    <dbReference type="NCBI Taxonomy" id="317549"/>
    <lineage>
        <taxon>Eukaryota</taxon>
        <taxon>Metazoa</taxon>
        <taxon>Cnidaria</taxon>
        <taxon>Anthozoa</taxon>
        <taxon>Octocorallia</taxon>
        <taxon>Malacalcyonacea</taxon>
        <taxon>Plexauridae</taxon>
        <taxon>Paramuricea</taxon>
    </lineage>
</organism>
<feature type="compositionally biased region" description="Polar residues" evidence="2">
    <location>
        <begin position="259"/>
        <end position="275"/>
    </location>
</feature>
<dbReference type="SMART" id="SM00314">
    <property type="entry name" value="RA"/>
    <property type="match status" value="1"/>
</dbReference>
<feature type="region of interest" description="Disordered" evidence="2">
    <location>
        <begin position="1"/>
        <end position="73"/>
    </location>
</feature>
<feature type="compositionally biased region" description="Polar residues" evidence="2">
    <location>
        <begin position="44"/>
        <end position="54"/>
    </location>
</feature>
<accession>A0A7D9HXW4</accession>
<dbReference type="Gene3D" id="1.10.150.50">
    <property type="entry name" value="Transcription Factor, Ets-1"/>
    <property type="match status" value="1"/>
</dbReference>
<dbReference type="GO" id="GO:0007165">
    <property type="term" value="P:signal transduction"/>
    <property type="evidence" value="ECO:0007669"/>
    <property type="project" value="InterPro"/>
</dbReference>
<feature type="compositionally biased region" description="Basic and acidic residues" evidence="2">
    <location>
        <begin position="746"/>
        <end position="773"/>
    </location>
</feature>
<feature type="coiled-coil region" evidence="1">
    <location>
        <begin position="790"/>
        <end position="873"/>
    </location>
</feature>
<dbReference type="EMBL" id="CACRXK020002174">
    <property type="protein sequence ID" value="CAB3993055.1"/>
    <property type="molecule type" value="Genomic_DNA"/>
</dbReference>
<feature type="region of interest" description="Disordered" evidence="2">
    <location>
        <begin position="547"/>
        <end position="608"/>
    </location>
</feature>
<feature type="compositionally biased region" description="Basic and acidic residues" evidence="2">
    <location>
        <begin position="290"/>
        <end position="300"/>
    </location>
</feature>
<sequence length="1152" mass="130007">MSSSTRLFDSNGHLLPPEQCNIEPLDSLTKHRAASPSRRSPSRNGRQSAGTSGSEPKLPNFVQEVTKNTESPNIRLASPTAIKAEYVNVEKRLISTKNSAKDGTHLANNHLGSTTASNFKASVLSKSKALGKMESGIVNEAAFALELMEKPVPTWTMEDVGIWLDDIGLSKFKEHFLIHKVSGKTLLNLSYETLEKLNLSESSEEREHFLSEVYRLQEESGQVDNEDEQMMDKEIEETLRDVSPQENNNEQTHVHVPVSTGSDLTPTDSFASSSRTESDIGPSPTSEITDNGKQKQDSPKKTVVQNKAETSTHTITSNQVSPTKTKSKKESSKPTSKKAKPRGKRISRLFNSKPGSHKDPSLLHTAPPIYKNAFHNLMNTGPQGVVKVWTEMFLTDMQYVSLLIKHEDTAFEVIKMVLEKSNAKEDPECYRICEINEHKKEYVLDRNECPLQRERQWSDPDNCRFELRWRNERLIEWGNSTGPIAQDLSKQKISEEPSSPQNHIEAQQDKTSSPSSSESTSGPDSPGTDDLAPNNTLETEFAYIVEVDHGKGSSTNTGKSEKDSDMLQNNSQNDLTSNIEDPDSIQNAPKRLVSSCPDLSQNDSVDDDPEYGNLMISKNFNFLNAESDLMGIDNGPTTNLDSSSDASTSVGEFEYSQQLRRSSKRLSDRLRFQGKPRIEGQAVEIGIDAEKQDDLSTLRDTNGDKRGETGDNVGISLDRTQSNNDLSIDVSKDIQQDLSASVPGDVSRESVEEPAAKQPGDEAALKETEDVTAPKEPGNEVSTPVVLPEVSEVLERINELQNENSLLIEDNRELKKQCRTFEGKSRLRERELEEMESEKNELANQVQEMATELHSLRAANTELRTEVDEANTKLSDVDGWVTRDVFEDIRGQLSLSAEECEKRDEEISEIQKKCKNLEVENKKMHDLAVEVEKLNERIKEDNKVLDEVKRDLKGKEKRILQLELETQKMENSLQEKENEKEEKENKLQEVEIEMEGSKKNHENEKKDLQKRLSDREYEILIMKEEKKELCIKMKGFENNVETLREELKTKDEEREAAIAEMEKQSAIKDESLSVMVSNLEECITERDLRIKQLKKQIALSGAPESELQAREHEYEQNKVYLKHLIALVKEKDPSILDVLNKSLSSRDSEDWC</sequence>
<comment type="caution">
    <text evidence="3">The sequence shown here is derived from an EMBL/GenBank/DDBJ whole genome shotgun (WGS) entry which is preliminary data.</text>
</comment>
<feature type="region of interest" description="Disordered" evidence="2">
    <location>
        <begin position="694"/>
        <end position="720"/>
    </location>
</feature>
<feature type="compositionally biased region" description="Polar residues" evidence="2">
    <location>
        <begin position="303"/>
        <end position="320"/>
    </location>
</feature>
<dbReference type="Pfam" id="PF00788">
    <property type="entry name" value="RA"/>
    <property type="match status" value="1"/>
</dbReference>
<keyword evidence="4" id="KW-1185">Reference proteome</keyword>
<dbReference type="InterPro" id="IPR029071">
    <property type="entry name" value="Ubiquitin-like_domsf"/>
</dbReference>
<dbReference type="PANTHER" id="PTHR12573">
    <property type="entry name" value="AT09986P-RELATED"/>
    <property type="match status" value="1"/>
</dbReference>
<dbReference type="SUPFAM" id="SSF54236">
    <property type="entry name" value="Ubiquitin-like"/>
    <property type="match status" value="1"/>
</dbReference>
<feature type="compositionally biased region" description="Polar residues" evidence="2">
    <location>
        <begin position="496"/>
        <end position="505"/>
    </location>
</feature>
<feature type="coiled-coil region" evidence="1">
    <location>
        <begin position="900"/>
        <end position="1064"/>
    </location>
</feature>